<dbReference type="OrthoDB" id="9788959at2"/>
<dbReference type="EMBL" id="OBEH01000005">
    <property type="protein sequence ID" value="SNZ01376.1"/>
    <property type="molecule type" value="Genomic_DNA"/>
</dbReference>
<organism evidence="3 4">
    <name type="scientific">Flagellimonas pacifica</name>
    <dbReference type="NCBI Taxonomy" id="1247520"/>
    <lineage>
        <taxon>Bacteria</taxon>
        <taxon>Pseudomonadati</taxon>
        <taxon>Bacteroidota</taxon>
        <taxon>Flavobacteriia</taxon>
        <taxon>Flavobacteriales</taxon>
        <taxon>Flavobacteriaceae</taxon>
        <taxon>Flagellimonas</taxon>
    </lineage>
</organism>
<sequence length="151" mass="15709">MKIVLAIDGSDFSKVAIDQLAGMPLPPNTEIHIINILENPMLATPGMVPLGGSLGSHYEEALSGARRSAEGFVADAARALKETNGKLSLTTAVVNGLPKSTILEEAETFGADLIVIGSQGHGAFSRFLLGSVSQSVAIHATCSVLIARKKE</sequence>
<dbReference type="InterPro" id="IPR051688">
    <property type="entry name" value="USP_A"/>
</dbReference>
<comment type="similarity">
    <text evidence="1">Belongs to the universal stress protein A family.</text>
</comment>
<dbReference type="PRINTS" id="PR01438">
    <property type="entry name" value="UNVRSLSTRESS"/>
</dbReference>
<dbReference type="InterPro" id="IPR014729">
    <property type="entry name" value="Rossmann-like_a/b/a_fold"/>
</dbReference>
<keyword evidence="4" id="KW-1185">Reference proteome</keyword>
<dbReference type="CDD" id="cd23659">
    <property type="entry name" value="USP_At3g01520-like"/>
    <property type="match status" value="1"/>
</dbReference>
<dbReference type="AlphaFoldDB" id="A0A285N020"/>
<dbReference type="PANTHER" id="PTHR43010">
    <property type="entry name" value="UNIVERSAL STRESS PROTEIN SLR1230"/>
    <property type="match status" value="1"/>
</dbReference>
<accession>A0A285N020</accession>
<evidence type="ECO:0000259" key="2">
    <source>
        <dbReference type="Pfam" id="PF00582"/>
    </source>
</evidence>
<proteinExistence type="inferred from homology"/>
<name>A0A285N020_9FLAO</name>
<dbReference type="Pfam" id="PF00582">
    <property type="entry name" value="Usp"/>
    <property type="match status" value="1"/>
</dbReference>
<evidence type="ECO:0000313" key="4">
    <source>
        <dbReference type="Proteomes" id="UP000219048"/>
    </source>
</evidence>
<evidence type="ECO:0000313" key="3">
    <source>
        <dbReference type="EMBL" id="SNZ01376.1"/>
    </source>
</evidence>
<dbReference type="RefSeq" id="WP_097046826.1">
    <property type="nucleotide sequence ID" value="NZ_OBEH01000005.1"/>
</dbReference>
<protein>
    <submittedName>
        <fullName evidence="3">Nucleotide-binding universal stress protein, UspA family</fullName>
    </submittedName>
</protein>
<dbReference type="Gene3D" id="3.40.50.620">
    <property type="entry name" value="HUPs"/>
    <property type="match status" value="1"/>
</dbReference>
<dbReference type="InterPro" id="IPR006016">
    <property type="entry name" value="UspA"/>
</dbReference>
<dbReference type="Proteomes" id="UP000219048">
    <property type="component" value="Unassembled WGS sequence"/>
</dbReference>
<evidence type="ECO:0000256" key="1">
    <source>
        <dbReference type="ARBA" id="ARBA00008791"/>
    </source>
</evidence>
<reference evidence="4" key="1">
    <citation type="submission" date="2017-09" db="EMBL/GenBank/DDBJ databases">
        <authorList>
            <person name="Varghese N."/>
            <person name="Submissions S."/>
        </authorList>
    </citation>
    <scope>NUCLEOTIDE SEQUENCE [LARGE SCALE GENOMIC DNA]</scope>
    <source>
        <strain evidence="4">DSM 25885</strain>
    </source>
</reference>
<dbReference type="SUPFAM" id="SSF52402">
    <property type="entry name" value="Adenine nucleotide alpha hydrolases-like"/>
    <property type="match status" value="1"/>
</dbReference>
<gene>
    <name evidence="3" type="ORF">SAMN06265377_3214</name>
</gene>
<dbReference type="InterPro" id="IPR006015">
    <property type="entry name" value="Universal_stress_UspA"/>
</dbReference>
<feature type="domain" description="UspA" evidence="2">
    <location>
        <begin position="2"/>
        <end position="148"/>
    </location>
</feature>
<dbReference type="PANTHER" id="PTHR43010:SF1">
    <property type="entry name" value="USPA DOMAIN-CONTAINING PROTEIN"/>
    <property type="match status" value="1"/>
</dbReference>